<dbReference type="Proteomes" id="UP000887013">
    <property type="component" value="Unassembled WGS sequence"/>
</dbReference>
<dbReference type="AlphaFoldDB" id="A0A8X6NTU2"/>
<protein>
    <submittedName>
        <fullName evidence="1">Uncharacterized protein</fullName>
    </submittedName>
</protein>
<organism evidence="1 2">
    <name type="scientific">Nephila pilipes</name>
    <name type="common">Giant wood spider</name>
    <name type="synonym">Nephila maculata</name>
    <dbReference type="NCBI Taxonomy" id="299642"/>
    <lineage>
        <taxon>Eukaryota</taxon>
        <taxon>Metazoa</taxon>
        <taxon>Ecdysozoa</taxon>
        <taxon>Arthropoda</taxon>
        <taxon>Chelicerata</taxon>
        <taxon>Arachnida</taxon>
        <taxon>Araneae</taxon>
        <taxon>Araneomorphae</taxon>
        <taxon>Entelegynae</taxon>
        <taxon>Araneoidea</taxon>
        <taxon>Nephilidae</taxon>
        <taxon>Nephila</taxon>
    </lineage>
</organism>
<proteinExistence type="predicted"/>
<evidence type="ECO:0000313" key="2">
    <source>
        <dbReference type="Proteomes" id="UP000887013"/>
    </source>
</evidence>
<dbReference type="EMBL" id="BMAW01107953">
    <property type="protein sequence ID" value="GFT31617.1"/>
    <property type="molecule type" value="Genomic_DNA"/>
</dbReference>
<reference evidence="1" key="1">
    <citation type="submission" date="2020-08" db="EMBL/GenBank/DDBJ databases">
        <title>Multicomponent nature underlies the extraordinary mechanical properties of spider dragline silk.</title>
        <authorList>
            <person name="Kono N."/>
            <person name="Nakamura H."/>
            <person name="Mori M."/>
            <person name="Yoshida Y."/>
            <person name="Ohtoshi R."/>
            <person name="Malay A.D."/>
            <person name="Moran D.A.P."/>
            <person name="Tomita M."/>
            <person name="Numata K."/>
            <person name="Arakawa K."/>
        </authorList>
    </citation>
    <scope>NUCLEOTIDE SEQUENCE</scope>
</reference>
<accession>A0A8X6NTU2</accession>
<dbReference type="OrthoDB" id="10461073at2759"/>
<keyword evidence="2" id="KW-1185">Reference proteome</keyword>
<name>A0A8X6NTU2_NEPPI</name>
<evidence type="ECO:0000313" key="1">
    <source>
        <dbReference type="EMBL" id="GFT31617.1"/>
    </source>
</evidence>
<gene>
    <name evidence="1" type="ORF">NPIL_620771</name>
</gene>
<comment type="caution">
    <text evidence="1">The sequence shown here is derived from an EMBL/GenBank/DDBJ whole genome shotgun (WGS) entry which is preliminary data.</text>
</comment>
<sequence>MPLTTSSNPKRVRIIISSLDKDELPQQILIRKKKAKLNYYMWFNNQPGTYILLPKKDILKGNNKYKWLRKQCHHPHLSKEDIVYEQRKETEKYTVRYNKRTNFICKKHCNIIDNNCKK</sequence>